<dbReference type="AlphaFoldDB" id="A0A0N5AV34"/>
<reference evidence="2" key="1">
    <citation type="submission" date="2017-02" db="UniProtKB">
        <authorList>
            <consortium name="WormBaseParasite"/>
        </authorList>
    </citation>
    <scope>IDENTIFICATION</scope>
</reference>
<keyword evidence="1" id="KW-1185">Reference proteome</keyword>
<sequence>MANDEEEEGRGGGDLNIESLVEKFRNPVITASLYDDLDKAIDYSCILTSDCANECNRCPLCLSSKKQLVDVLTGRKQGNGECSALVNCASDCIKRSKSDLPQINFCLRRICAYNCFDGSCYKCSAFITRIFNQACVTGNLKAVHNFEGHCYDLFKEIVYAKFKSEFVQNGKQPSIGVRPR</sequence>
<dbReference type="Pfam" id="PF17266">
    <property type="entry name" value="DUF5332"/>
    <property type="match status" value="1"/>
</dbReference>
<evidence type="ECO:0000313" key="2">
    <source>
        <dbReference type="WBParaSite" id="SMUV_0000873901-mRNA-1"/>
    </source>
</evidence>
<dbReference type="PANTHER" id="PTHR38612:SF1">
    <property type="entry name" value="PROTEIN CBG06620"/>
    <property type="match status" value="1"/>
</dbReference>
<dbReference type="PANTHER" id="PTHR38612">
    <property type="entry name" value="PROTEIN DCT-5-RELATED"/>
    <property type="match status" value="1"/>
</dbReference>
<protein>
    <submittedName>
        <fullName evidence="2">Uncharacterized protein</fullName>
    </submittedName>
</protein>
<dbReference type="InterPro" id="IPR035161">
    <property type="entry name" value="DUF5332"/>
</dbReference>
<dbReference type="Proteomes" id="UP000046393">
    <property type="component" value="Unplaced"/>
</dbReference>
<organism evidence="1 2">
    <name type="scientific">Syphacia muris</name>
    <dbReference type="NCBI Taxonomy" id="451379"/>
    <lineage>
        <taxon>Eukaryota</taxon>
        <taxon>Metazoa</taxon>
        <taxon>Ecdysozoa</taxon>
        <taxon>Nematoda</taxon>
        <taxon>Chromadorea</taxon>
        <taxon>Rhabditida</taxon>
        <taxon>Spirurina</taxon>
        <taxon>Oxyuridomorpha</taxon>
        <taxon>Oxyuroidea</taxon>
        <taxon>Oxyuridae</taxon>
        <taxon>Syphacia</taxon>
    </lineage>
</organism>
<dbReference type="WBParaSite" id="SMUV_0000873901-mRNA-1">
    <property type="protein sequence ID" value="SMUV_0000873901-mRNA-1"/>
    <property type="gene ID" value="SMUV_0000873901"/>
</dbReference>
<evidence type="ECO:0000313" key="1">
    <source>
        <dbReference type="Proteomes" id="UP000046393"/>
    </source>
</evidence>
<name>A0A0N5AV34_9BILA</name>
<accession>A0A0N5AV34</accession>
<proteinExistence type="predicted"/>